<dbReference type="PROSITE" id="PS51257">
    <property type="entry name" value="PROKAR_LIPOPROTEIN"/>
    <property type="match status" value="1"/>
</dbReference>
<accession>A0A8B2NS55</accession>
<organism evidence="5 6">
    <name type="scientific">Acuticoccus sediminis</name>
    <dbReference type="NCBI Taxonomy" id="2184697"/>
    <lineage>
        <taxon>Bacteria</taxon>
        <taxon>Pseudomonadati</taxon>
        <taxon>Pseudomonadota</taxon>
        <taxon>Alphaproteobacteria</taxon>
        <taxon>Hyphomicrobiales</taxon>
        <taxon>Amorphaceae</taxon>
        <taxon>Acuticoccus</taxon>
    </lineage>
</organism>
<name>A0A8B2NS55_9HYPH</name>
<proteinExistence type="predicted"/>
<feature type="chain" id="PRO_5032913536" evidence="2">
    <location>
        <begin position="18"/>
        <end position="274"/>
    </location>
</feature>
<sequence length="274" mass="29789">MRRFLVIAALTLLSACAAREGDPCVGAPPCPVYKTPEEAARAPACGSCQPAGVPAAPATPVAGQYPIPRGFQPWAEGFQDQLRFVVGDELKVTLPFYPDEEDQTTAVAPDGNIYVGLIGSVKAVNRTAGEVEADLKSRYSRYLRFPDVGVVPTSFSNRLVFVGGEVDKPGALPLRGPTGVLEAVFEAGGFKDTAYMKNVILIRRGPNNLPMMRFLDLKSFAQDGTPTENTLLRPFDIIFVPKSPIAKVNQFVEQYIEGVIPFNQSFNYLIFQQS</sequence>
<feature type="domain" description="Soluble ligand binding" evidence="4">
    <location>
        <begin position="160"/>
        <end position="214"/>
    </location>
</feature>
<dbReference type="Gene3D" id="3.10.560.10">
    <property type="entry name" value="Outer membrane lipoprotein wza domain like"/>
    <property type="match status" value="1"/>
</dbReference>
<evidence type="ECO:0000259" key="4">
    <source>
        <dbReference type="Pfam" id="PF10531"/>
    </source>
</evidence>
<dbReference type="PANTHER" id="PTHR33619">
    <property type="entry name" value="POLYSACCHARIDE EXPORT PROTEIN GFCE-RELATED"/>
    <property type="match status" value="1"/>
</dbReference>
<evidence type="ECO:0000256" key="1">
    <source>
        <dbReference type="ARBA" id="ARBA00022729"/>
    </source>
</evidence>
<dbReference type="Gene3D" id="3.30.1950.10">
    <property type="entry name" value="wza like domain"/>
    <property type="match status" value="1"/>
</dbReference>
<feature type="domain" description="Polysaccharide export protein N-terminal" evidence="3">
    <location>
        <begin position="80"/>
        <end position="150"/>
    </location>
</feature>
<feature type="signal peptide" evidence="2">
    <location>
        <begin position="1"/>
        <end position="17"/>
    </location>
</feature>
<dbReference type="Pfam" id="PF10531">
    <property type="entry name" value="SLBB"/>
    <property type="match status" value="1"/>
</dbReference>
<evidence type="ECO:0000256" key="2">
    <source>
        <dbReference type="SAM" id="SignalP"/>
    </source>
</evidence>
<dbReference type="InterPro" id="IPR049712">
    <property type="entry name" value="Poly_export"/>
</dbReference>
<comment type="caution">
    <text evidence="5">The sequence shown here is derived from an EMBL/GenBank/DDBJ whole genome shotgun (WGS) entry which is preliminary data.</text>
</comment>
<dbReference type="PANTHER" id="PTHR33619:SF3">
    <property type="entry name" value="POLYSACCHARIDE EXPORT PROTEIN GFCE-RELATED"/>
    <property type="match status" value="1"/>
</dbReference>
<evidence type="ECO:0000259" key="3">
    <source>
        <dbReference type="Pfam" id="PF02563"/>
    </source>
</evidence>
<keyword evidence="6" id="KW-1185">Reference proteome</keyword>
<dbReference type="RefSeq" id="WP_111341364.1">
    <property type="nucleotide sequence ID" value="NZ_QHHQ01000001.1"/>
</dbReference>
<evidence type="ECO:0000313" key="6">
    <source>
        <dbReference type="Proteomes" id="UP000249590"/>
    </source>
</evidence>
<gene>
    <name evidence="5" type="ORF">DLJ53_00515</name>
</gene>
<dbReference type="GO" id="GO:0015159">
    <property type="term" value="F:polysaccharide transmembrane transporter activity"/>
    <property type="evidence" value="ECO:0007669"/>
    <property type="project" value="InterPro"/>
</dbReference>
<dbReference type="EMBL" id="QHHQ01000001">
    <property type="protein sequence ID" value="RAI03057.1"/>
    <property type="molecule type" value="Genomic_DNA"/>
</dbReference>
<dbReference type="Proteomes" id="UP000249590">
    <property type="component" value="Unassembled WGS sequence"/>
</dbReference>
<keyword evidence="1 2" id="KW-0732">Signal</keyword>
<reference evidence="5 6" key="1">
    <citation type="submission" date="2018-05" db="EMBL/GenBank/DDBJ databases">
        <title>Acuticoccus sediminis sp. nov., isolated from deep-sea sediment of Indian Ocean.</title>
        <authorList>
            <person name="Liu X."/>
            <person name="Lai Q."/>
            <person name="Du Y."/>
            <person name="Sun F."/>
            <person name="Zhang X."/>
            <person name="Wang S."/>
            <person name="Shao Z."/>
        </authorList>
    </citation>
    <scope>NUCLEOTIDE SEQUENCE [LARGE SCALE GENOMIC DNA]</scope>
    <source>
        <strain evidence="5 6">PTG4-2</strain>
    </source>
</reference>
<dbReference type="AlphaFoldDB" id="A0A8B2NS55"/>
<protein>
    <submittedName>
        <fullName evidence="5">Sugar ABC transporter substrate-binding protein</fullName>
    </submittedName>
</protein>
<dbReference type="OrthoDB" id="197007at2"/>
<dbReference type="Pfam" id="PF02563">
    <property type="entry name" value="Poly_export"/>
    <property type="match status" value="1"/>
</dbReference>
<dbReference type="InterPro" id="IPR019554">
    <property type="entry name" value="Soluble_ligand-bd"/>
</dbReference>
<dbReference type="InterPro" id="IPR003715">
    <property type="entry name" value="Poly_export_N"/>
</dbReference>
<evidence type="ECO:0000313" key="5">
    <source>
        <dbReference type="EMBL" id="RAI03057.1"/>
    </source>
</evidence>